<gene>
    <name evidence="4" type="ORF">GCM10023330_05200</name>
</gene>
<sequence length="469" mass="52251">MDFKARFLLGIIAFLIPFCGASQTFVPDDNFEQALIDLGYDSGPLDDFVLTANINTITTLDIADKNISDLTGIEDFIALSVLDCSLNQLTSLDVSKNINLTELYFFNNQMASIDTTPLLNLKILWCQNNLLASVNTNQNPNLISLVCGNNLLTSLDVTQNPKLVVLSFENNQILNINLDNNPDLNRLQCGGNALTSLNLSNNLKLSYISCEDNKITALDPSKNLNLSTLICSNNLLSELDVSNNNLLTVLDCSNNVLCSLNLRNGNNMLMVTDFELNVLLKCVVVDNPLDISTNWSPANYPNYVSSIDQCANFVEVDRLTDIVANVSYTLPNINNGNYFTQSGGNGAMLNPGDTISTSQTIYIYNRDACRDTETSFNILITNNVDYYIPKYFTPNNDGTHDLWQVIDYTNKINSVTIFNQYGKLIKYLLPNSLIWDGTFKGELLPTNDYWYVVVLNTGETLRGHFSLKR</sequence>
<keyword evidence="5" id="KW-1185">Reference proteome</keyword>
<keyword evidence="3" id="KW-0732">Signal</keyword>
<evidence type="ECO:0000313" key="4">
    <source>
        <dbReference type="EMBL" id="GAA4802107.1"/>
    </source>
</evidence>
<dbReference type="RefSeq" id="WP_345275374.1">
    <property type="nucleotide sequence ID" value="NZ_BAABJW010000001.1"/>
</dbReference>
<organism evidence="4 5">
    <name type="scientific">Litoribaculum gwangyangense</name>
    <dbReference type="NCBI Taxonomy" id="1130722"/>
    <lineage>
        <taxon>Bacteria</taxon>
        <taxon>Pseudomonadati</taxon>
        <taxon>Bacteroidota</taxon>
        <taxon>Flavobacteriia</taxon>
        <taxon>Flavobacteriales</taxon>
        <taxon>Flavobacteriaceae</taxon>
        <taxon>Litoribaculum</taxon>
    </lineage>
</organism>
<feature type="chain" id="PRO_5047398583" description="T9SS type B sorting domain-containing protein" evidence="3">
    <location>
        <begin position="22"/>
        <end position="469"/>
    </location>
</feature>
<dbReference type="Gene3D" id="3.80.10.10">
    <property type="entry name" value="Ribonuclease Inhibitor"/>
    <property type="match status" value="1"/>
</dbReference>
<feature type="signal peptide" evidence="3">
    <location>
        <begin position="1"/>
        <end position="21"/>
    </location>
</feature>
<dbReference type="Proteomes" id="UP001501433">
    <property type="component" value="Unassembled WGS sequence"/>
</dbReference>
<accession>A0ABP9BYT4</accession>
<reference evidence="5" key="1">
    <citation type="journal article" date="2019" name="Int. J. Syst. Evol. Microbiol.">
        <title>The Global Catalogue of Microorganisms (GCM) 10K type strain sequencing project: providing services to taxonomists for standard genome sequencing and annotation.</title>
        <authorList>
            <consortium name="The Broad Institute Genomics Platform"/>
            <consortium name="The Broad Institute Genome Sequencing Center for Infectious Disease"/>
            <person name="Wu L."/>
            <person name="Ma J."/>
        </authorList>
    </citation>
    <scope>NUCLEOTIDE SEQUENCE [LARGE SCALE GENOMIC DNA]</scope>
    <source>
        <strain evidence="5">JCM 18325</strain>
    </source>
</reference>
<proteinExistence type="predicted"/>
<keyword evidence="1" id="KW-0433">Leucine-rich repeat</keyword>
<dbReference type="SUPFAM" id="SSF52058">
    <property type="entry name" value="L domain-like"/>
    <property type="match status" value="1"/>
</dbReference>
<keyword evidence="2" id="KW-0677">Repeat</keyword>
<evidence type="ECO:0000256" key="3">
    <source>
        <dbReference type="SAM" id="SignalP"/>
    </source>
</evidence>
<evidence type="ECO:0000256" key="2">
    <source>
        <dbReference type="ARBA" id="ARBA00022737"/>
    </source>
</evidence>
<protein>
    <recommendedName>
        <fullName evidence="6">T9SS type B sorting domain-containing protein</fullName>
    </recommendedName>
</protein>
<evidence type="ECO:0008006" key="6">
    <source>
        <dbReference type="Google" id="ProtNLM"/>
    </source>
</evidence>
<dbReference type="InterPro" id="IPR026341">
    <property type="entry name" value="T9SS_type_B"/>
</dbReference>
<comment type="caution">
    <text evidence="4">The sequence shown here is derived from an EMBL/GenBank/DDBJ whole genome shotgun (WGS) entry which is preliminary data.</text>
</comment>
<dbReference type="PANTHER" id="PTHR47566">
    <property type="match status" value="1"/>
</dbReference>
<dbReference type="InterPro" id="IPR032675">
    <property type="entry name" value="LRR_dom_sf"/>
</dbReference>
<dbReference type="InterPro" id="IPR052574">
    <property type="entry name" value="CDIRP"/>
</dbReference>
<evidence type="ECO:0000313" key="5">
    <source>
        <dbReference type="Proteomes" id="UP001501433"/>
    </source>
</evidence>
<dbReference type="EMBL" id="BAABJW010000001">
    <property type="protein sequence ID" value="GAA4802107.1"/>
    <property type="molecule type" value="Genomic_DNA"/>
</dbReference>
<dbReference type="Pfam" id="PF13585">
    <property type="entry name" value="CHU_C"/>
    <property type="match status" value="1"/>
</dbReference>
<name>A0ABP9BYT4_9FLAO</name>
<dbReference type="PANTHER" id="PTHR47566:SF1">
    <property type="entry name" value="PROTEIN NUD1"/>
    <property type="match status" value="1"/>
</dbReference>
<evidence type="ECO:0000256" key="1">
    <source>
        <dbReference type="ARBA" id="ARBA00022614"/>
    </source>
</evidence>
<dbReference type="NCBIfam" id="TIGR04131">
    <property type="entry name" value="Bac_Flav_CTERM"/>
    <property type="match status" value="1"/>
</dbReference>